<feature type="non-terminal residue" evidence="2">
    <location>
        <position position="537"/>
    </location>
</feature>
<dbReference type="Proteomes" id="UP001150907">
    <property type="component" value="Unassembled WGS sequence"/>
</dbReference>
<feature type="compositionally biased region" description="Low complexity" evidence="1">
    <location>
        <begin position="438"/>
        <end position="451"/>
    </location>
</feature>
<keyword evidence="3" id="KW-1185">Reference proteome</keyword>
<comment type="caution">
    <text evidence="2">The sequence shown here is derived from an EMBL/GenBank/DDBJ whole genome shotgun (WGS) entry which is preliminary data.</text>
</comment>
<proteinExistence type="predicted"/>
<organism evidence="2 3">
    <name type="scientific">Coemansia thaxteri</name>
    <dbReference type="NCBI Taxonomy" id="2663907"/>
    <lineage>
        <taxon>Eukaryota</taxon>
        <taxon>Fungi</taxon>
        <taxon>Fungi incertae sedis</taxon>
        <taxon>Zoopagomycota</taxon>
        <taxon>Kickxellomycotina</taxon>
        <taxon>Kickxellomycetes</taxon>
        <taxon>Kickxellales</taxon>
        <taxon>Kickxellaceae</taxon>
        <taxon>Coemansia</taxon>
    </lineage>
</organism>
<feature type="region of interest" description="Disordered" evidence="1">
    <location>
        <begin position="1"/>
        <end position="34"/>
    </location>
</feature>
<evidence type="ECO:0000313" key="3">
    <source>
        <dbReference type="Proteomes" id="UP001150907"/>
    </source>
</evidence>
<dbReference type="EMBL" id="JANBQF010001187">
    <property type="protein sequence ID" value="KAJ1997813.1"/>
    <property type="molecule type" value="Genomic_DNA"/>
</dbReference>
<evidence type="ECO:0000313" key="2">
    <source>
        <dbReference type="EMBL" id="KAJ1997813.1"/>
    </source>
</evidence>
<feature type="compositionally biased region" description="Polar residues" evidence="1">
    <location>
        <begin position="188"/>
        <end position="197"/>
    </location>
</feature>
<feature type="region of interest" description="Disordered" evidence="1">
    <location>
        <begin position="378"/>
        <end position="409"/>
    </location>
</feature>
<feature type="region of interest" description="Disordered" evidence="1">
    <location>
        <begin position="184"/>
        <end position="219"/>
    </location>
</feature>
<feature type="region of interest" description="Disordered" evidence="1">
    <location>
        <begin position="493"/>
        <end position="537"/>
    </location>
</feature>
<dbReference type="AlphaFoldDB" id="A0A9W8ECB6"/>
<feature type="compositionally biased region" description="Polar residues" evidence="1">
    <location>
        <begin position="13"/>
        <end position="34"/>
    </location>
</feature>
<dbReference type="OrthoDB" id="5600189at2759"/>
<name>A0A9W8ECB6_9FUNG</name>
<feature type="non-terminal residue" evidence="2">
    <location>
        <position position="1"/>
    </location>
</feature>
<sequence>ISRGWSREHRSRQNSFRTRQDSSTSHLSTSNAPKASMIFSASSMQSNTGAMEISALPPSGGHVTAMLNPCLVEPTYLQRGVSESGRQVSPGSAFSSVYQVPSFGDLGSTQSLGIASADTVGMAGWSARVQDMNSAGEMKRGPPLPNARLNVAVTSSAFSDASVGLPAAPHRRLSVVKGQALGKAPSSAHITNASPPTLSMLDPHKHAGDSSSRISPVTPDKDPWVIAQLDDPDEAVSILQAFQSRLQLRLGKAKAESEQELVDIIQDLSEFVEEGLSYVNDDGASCSSFSEDSPASEGYSSEASYVSDIVEAEMPDPEVTPMLLEEEYRQALHAAHHHSKSTGMQPANVALDPVSGTVSAAARELKSLNKRLHDMLSLHGDDKKGEPVATRPMSQPSVPKPPQMPSPVQRLMRTPSIRRLTFFRALSGIRGLASEPTGIDSSSAGIAGSAGPDRDGSKPHYAEAETKRPGEQSSTVLASGFASDPELQIHGGTGRHLSPGIAVEPSAWPDEDAPQIGTCHSTPRIDQDLRTAWGGGQ</sequence>
<accession>A0A9W8ECB6</accession>
<feature type="compositionally biased region" description="Basic and acidic residues" evidence="1">
    <location>
        <begin position="452"/>
        <end position="470"/>
    </location>
</feature>
<evidence type="ECO:0000256" key="1">
    <source>
        <dbReference type="SAM" id="MobiDB-lite"/>
    </source>
</evidence>
<gene>
    <name evidence="2" type="ORF">H4R26_005690</name>
</gene>
<protein>
    <submittedName>
        <fullName evidence="2">Uncharacterized protein</fullName>
    </submittedName>
</protein>
<reference evidence="2" key="1">
    <citation type="submission" date="2022-07" db="EMBL/GenBank/DDBJ databases">
        <title>Phylogenomic reconstructions and comparative analyses of Kickxellomycotina fungi.</title>
        <authorList>
            <person name="Reynolds N.K."/>
            <person name="Stajich J.E."/>
            <person name="Barry K."/>
            <person name="Grigoriev I.V."/>
            <person name="Crous P."/>
            <person name="Smith M.E."/>
        </authorList>
    </citation>
    <scope>NUCLEOTIDE SEQUENCE</scope>
    <source>
        <strain evidence="2">IMI 214461</strain>
    </source>
</reference>
<feature type="region of interest" description="Disordered" evidence="1">
    <location>
        <begin position="433"/>
        <end position="475"/>
    </location>
</feature>